<dbReference type="OrthoDB" id="2424341at2759"/>
<sequence>SSDPESDYAGRSCCAERRFETPADVKSTADDVFDRETMGIKTFIRAPTSAPHLQDFFEEVPVEKFTAISFFTFNEFAYSDRQTASTEYKEKVYDYAFSKCPASVTKAMSADWSRGKTLRSSYWKDVQAKEEEDKRLQRHMSNMEADVIDRSEISSSILTKKFKASAESAGVQISSTSTPKGPDSDEDYSYGAERQSRPLHTSNAAKKRKHNYRLEGHDTSSRSDNSRQHQQQVKGNLKNSQIIFDPTTIVISQLVIEGIEIGTSFRMLQEEVAPMINDVKELLMLHQLPCFLAANYIWDITYQLPGMSDNDHATVQASLCVPVIRLSDQLVLFCRTLVHDLKSKGYICSRDSKSRDQNDLLVLFQQASQKLPIRFLPFIHLRNEDTHAHSALDSLLTFVFPAYHQRYELHWANRASDGSRARRGGDALKPDATIVKDGFELGFVEVKPPKEERHHRAYLEDVWALSGFAKDCIDLHLRHSRILTTAPCVLVFGFQMTLYQLSFQAGIYVWQHVDTSYLPKDQYDSGNVIECVELLKTFKAIMDKAETGRYVRTLTKHVESDDELPDLFRPQLTNVSPSKRPFFSHT</sequence>
<evidence type="ECO:0000313" key="2">
    <source>
        <dbReference type="EMBL" id="KAF9582371.1"/>
    </source>
</evidence>
<feature type="compositionally biased region" description="Basic and acidic residues" evidence="1">
    <location>
        <begin position="212"/>
        <end position="227"/>
    </location>
</feature>
<name>A0A9P6KEX4_9FUNG</name>
<accession>A0A9P6KEX4</accession>
<feature type="compositionally biased region" description="Polar residues" evidence="1">
    <location>
        <begin position="228"/>
        <end position="237"/>
    </location>
</feature>
<feature type="non-terminal residue" evidence="2">
    <location>
        <position position="586"/>
    </location>
</feature>
<protein>
    <submittedName>
        <fullName evidence="2">Uncharacterized protein</fullName>
    </submittedName>
</protein>
<proteinExistence type="predicted"/>
<gene>
    <name evidence="2" type="ORF">BGW38_000291</name>
</gene>
<keyword evidence="3" id="KW-1185">Reference proteome</keyword>
<feature type="region of interest" description="Disordered" evidence="1">
    <location>
        <begin position="169"/>
        <end position="237"/>
    </location>
</feature>
<evidence type="ECO:0000256" key="1">
    <source>
        <dbReference type="SAM" id="MobiDB-lite"/>
    </source>
</evidence>
<organism evidence="2 3">
    <name type="scientific">Lunasporangiospora selenospora</name>
    <dbReference type="NCBI Taxonomy" id="979761"/>
    <lineage>
        <taxon>Eukaryota</taxon>
        <taxon>Fungi</taxon>
        <taxon>Fungi incertae sedis</taxon>
        <taxon>Mucoromycota</taxon>
        <taxon>Mortierellomycotina</taxon>
        <taxon>Mortierellomycetes</taxon>
        <taxon>Mortierellales</taxon>
        <taxon>Mortierellaceae</taxon>
        <taxon>Lunasporangiospora</taxon>
    </lineage>
</organism>
<dbReference type="Proteomes" id="UP000780801">
    <property type="component" value="Unassembled WGS sequence"/>
</dbReference>
<evidence type="ECO:0000313" key="3">
    <source>
        <dbReference type="Proteomes" id="UP000780801"/>
    </source>
</evidence>
<dbReference type="AlphaFoldDB" id="A0A9P6KEX4"/>
<reference evidence="2" key="1">
    <citation type="journal article" date="2020" name="Fungal Divers.">
        <title>Resolving the Mortierellaceae phylogeny through synthesis of multi-gene phylogenetics and phylogenomics.</title>
        <authorList>
            <person name="Vandepol N."/>
            <person name="Liber J."/>
            <person name="Desiro A."/>
            <person name="Na H."/>
            <person name="Kennedy M."/>
            <person name="Barry K."/>
            <person name="Grigoriev I.V."/>
            <person name="Miller A.N."/>
            <person name="O'Donnell K."/>
            <person name="Stajich J.E."/>
            <person name="Bonito G."/>
        </authorList>
    </citation>
    <scope>NUCLEOTIDE SEQUENCE</scope>
    <source>
        <strain evidence="2">KOD1015</strain>
    </source>
</reference>
<comment type="caution">
    <text evidence="2">The sequence shown here is derived from an EMBL/GenBank/DDBJ whole genome shotgun (WGS) entry which is preliminary data.</text>
</comment>
<dbReference type="EMBL" id="JAABOA010001076">
    <property type="protein sequence ID" value="KAF9582371.1"/>
    <property type="molecule type" value="Genomic_DNA"/>
</dbReference>